<reference evidence="11 12" key="1">
    <citation type="submission" date="2016-12" db="EMBL/GenBank/DDBJ databases">
        <title>The new phylogeny of genus Mycobacterium.</title>
        <authorList>
            <person name="Tortoli E."/>
            <person name="Trovato A."/>
            <person name="Cirillo D.M."/>
        </authorList>
    </citation>
    <scope>NUCLEOTIDE SEQUENCE [LARGE SCALE GENOMIC DNA]</scope>
    <source>
        <strain evidence="11 12">CCUG 66554</strain>
    </source>
</reference>
<accession>A0A1X0IVD0</accession>
<keyword evidence="6" id="KW-0378">Hydrolase</keyword>
<dbReference type="InterPro" id="IPR045175">
    <property type="entry name" value="M28_fam"/>
</dbReference>
<evidence type="ECO:0000256" key="6">
    <source>
        <dbReference type="ARBA" id="ARBA00022801"/>
    </source>
</evidence>
<evidence type="ECO:0000256" key="8">
    <source>
        <dbReference type="SAM" id="SignalP"/>
    </source>
</evidence>
<comment type="caution">
    <text evidence="11">The sequence shown here is derived from an EMBL/GenBank/DDBJ whole genome shotgun (WGS) entry which is preliminary data.</text>
</comment>
<dbReference type="OrthoDB" id="345880at2"/>
<keyword evidence="5 8" id="KW-0732">Signal</keyword>
<protein>
    <submittedName>
        <fullName evidence="11">Peptidase M28</fullName>
    </submittedName>
</protein>
<dbReference type="GO" id="GO:0006508">
    <property type="term" value="P:proteolysis"/>
    <property type="evidence" value="ECO:0007669"/>
    <property type="project" value="UniProtKB-KW"/>
</dbReference>
<evidence type="ECO:0000256" key="5">
    <source>
        <dbReference type="ARBA" id="ARBA00022729"/>
    </source>
</evidence>
<gene>
    <name evidence="11" type="ORF">BST43_18795</name>
</gene>
<dbReference type="Pfam" id="PF04389">
    <property type="entry name" value="Peptidase_M28"/>
    <property type="match status" value="1"/>
</dbReference>
<proteinExistence type="inferred from homology"/>
<dbReference type="InterPro" id="IPR046450">
    <property type="entry name" value="PA_dom_sf"/>
</dbReference>
<dbReference type="PANTHER" id="PTHR12147">
    <property type="entry name" value="METALLOPEPTIDASE M28 FAMILY MEMBER"/>
    <property type="match status" value="1"/>
</dbReference>
<feature type="chain" id="PRO_5039529073" evidence="8">
    <location>
        <begin position="29"/>
        <end position="500"/>
    </location>
</feature>
<evidence type="ECO:0000256" key="2">
    <source>
        <dbReference type="ARBA" id="ARBA00022438"/>
    </source>
</evidence>
<evidence type="ECO:0000259" key="10">
    <source>
        <dbReference type="Pfam" id="PF04389"/>
    </source>
</evidence>
<dbReference type="PROSITE" id="PS51257">
    <property type="entry name" value="PROKAR_LIPOPROTEIN"/>
    <property type="match status" value="1"/>
</dbReference>
<dbReference type="RefSeq" id="WP_083018200.1">
    <property type="nucleotide sequence ID" value="NZ_MVII01000026.1"/>
</dbReference>
<dbReference type="Gene3D" id="3.40.630.10">
    <property type="entry name" value="Zn peptidases"/>
    <property type="match status" value="2"/>
</dbReference>
<keyword evidence="3" id="KW-0645">Protease</keyword>
<dbReference type="InterPro" id="IPR007484">
    <property type="entry name" value="Peptidase_M28"/>
</dbReference>
<dbReference type="SUPFAM" id="SSF53187">
    <property type="entry name" value="Zn-dependent exopeptidases"/>
    <property type="match status" value="1"/>
</dbReference>
<dbReference type="GO" id="GO:0008235">
    <property type="term" value="F:metalloexopeptidase activity"/>
    <property type="evidence" value="ECO:0007669"/>
    <property type="project" value="InterPro"/>
</dbReference>
<dbReference type="CDD" id="cd03876">
    <property type="entry name" value="M28_SGAP_like"/>
    <property type="match status" value="1"/>
</dbReference>
<dbReference type="PANTHER" id="PTHR12147:SF26">
    <property type="entry name" value="PEPTIDASE M28 DOMAIN-CONTAINING PROTEIN"/>
    <property type="match status" value="1"/>
</dbReference>
<organism evidence="11 12">
    <name type="scientific">Mycobacteroides saopaulense</name>
    <dbReference type="NCBI Taxonomy" id="1578165"/>
    <lineage>
        <taxon>Bacteria</taxon>
        <taxon>Bacillati</taxon>
        <taxon>Actinomycetota</taxon>
        <taxon>Actinomycetes</taxon>
        <taxon>Mycobacteriales</taxon>
        <taxon>Mycobacteriaceae</taxon>
        <taxon>Mycobacteroides</taxon>
    </lineage>
</organism>
<sequence length="500" mass="51634">MALFRARGLARGCSLLAIAALASCCAHPTAPGAGAPAAPNVNLAADLARSVTVDAMMAHLQQLQQAADANGGNRAEGTPGYDASADYVTKALKDRGFEVQAPELSRLKVLAEGKPLVVIGGRPYAVDQASYFAQTPEDGLKANVIRPSGKASGCAADDYGTLKMDGQIAVVDGAGCSVVDKHNVAKERGAAALLVTMQAGAGEGLFTPNYYEQLSIPVGIIDSGVDTLLRRNSSPISLVLDMNVAKVRSRTIIAQTATGDPANVVLAGAHLDSVPKGPGINDNGSGVAAVLETALQMGPKPVVNNAVRFAFWAAEEDGLAGSLEYAKGRSAEELNDIALYLNFDMLASPNAGYFVLDGDQSAAKPDPNRPPLDIPEGSAGIERTFAGYLNLAGKRPAAEEFNGKSDYGPFMSAGIPVGGISSGALDRMSGPEAKTWQGRAGQPFDPNYHGPKDNLANVGKAALGINGSAVAFAIGTYALSTTGPNGVPERKVRRHSPQER</sequence>
<evidence type="ECO:0000259" key="9">
    <source>
        <dbReference type="Pfam" id="PF02225"/>
    </source>
</evidence>
<evidence type="ECO:0000256" key="4">
    <source>
        <dbReference type="ARBA" id="ARBA00022723"/>
    </source>
</evidence>
<feature type="signal peptide" evidence="8">
    <location>
        <begin position="1"/>
        <end position="28"/>
    </location>
</feature>
<feature type="domain" description="Peptidase M28" evidence="10">
    <location>
        <begin position="252"/>
        <end position="471"/>
    </location>
</feature>
<name>A0A1X0IVD0_9MYCO</name>
<keyword evidence="7" id="KW-0862">Zinc</keyword>
<dbReference type="Proteomes" id="UP000192434">
    <property type="component" value="Unassembled WGS sequence"/>
</dbReference>
<keyword evidence="2" id="KW-0031">Aminopeptidase</keyword>
<dbReference type="Gene3D" id="3.50.30.30">
    <property type="match status" value="1"/>
</dbReference>
<dbReference type="GO" id="GO:0004177">
    <property type="term" value="F:aminopeptidase activity"/>
    <property type="evidence" value="ECO:0007669"/>
    <property type="project" value="UniProtKB-KW"/>
</dbReference>
<dbReference type="InterPro" id="IPR041756">
    <property type="entry name" value="M28_SGAP-like"/>
</dbReference>
<comment type="similarity">
    <text evidence="1">Belongs to the peptidase M28 family. M28A subfamily.</text>
</comment>
<evidence type="ECO:0000256" key="3">
    <source>
        <dbReference type="ARBA" id="ARBA00022670"/>
    </source>
</evidence>
<evidence type="ECO:0000313" key="12">
    <source>
        <dbReference type="Proteomes" id="UP000192434"/>
    </source>
</evidence>
<dbReference type="Pfam" id="PF02225">
    <property type="entry name" value="PA"/>
    <property type="match status" value="1"/>
</dbReference>
<dbReference type="InterPro" id="IPR003137">
    <property type="entry name" value="PA_domain"/>
</dbReference>
<evidence type="ECO:0000256" key="1">
    <source>
        <dbReference type="ARBA" id="ARBA00005957"/>
    </source>
</evidence>
<evidence type="ECO:0000313" key="11">
    <source>
        <dbReference type="EMBL" id="ORB52734.1"/>
    </source>
</evidence>
<dbReference type="EMBL" id="MVII01000026">
    <property type="protein sequence ID" value="ORB52734.1"/>
    <property type="molecule type" value="Genomic_DNA"/>
</dbReference>
<dbReference type="STRING" id="1578165.BKG68_00235"/>
<keyword evidence="4" id="KW-0479">Metal-binding</keyword>
<evidence type="ECO:0000256" key="7">
    <source>
        <dbReference type="ARBA" id="ARBA00022833"/>
    </source>
</evidence>
<dbReference type="SUPFAM" id="SSF52025">
    <property type="entry name" value="PA domain"/>
    <property type="match status" value="1"/>
</dbReference>
<feature type="domain" description="PA" evidence="9">
    <location>
        <begin position="144"/>
        <end position="222"/>
    </location>
</feature>
<dbReference type="GO" id="GO:0046872">
    <property type="term" value="F:metal ion binding"/>
    <property type="evidence" value="ECO:0007669"/>
    <property type="project" value="UniProtKB-KW"/>
</dbReference>
<dbReference type="AlphaFoldDB" id="A0A1X0IVD0"/>